<keyword evidence="5 6" id="KW-0472">Membrane</keyword>
<feature type="transmembrane region" description="Helical" evidence="6">
    <location>
        <begin position="286"/>
        <end position="313"/>
    </location>
</feature>
<evidence type="ECO:0000313" key="7">
    <source>
        <dbReference type="EMBL" id="ATY85237.1"/>
    </source>
</evidence>
<keyword evidence="4 6" id="KW-1133">Transmembrane helix</keyword>
<keyword evidence="3 6" id="KW-0812">Transmembrane</keyword>
<gene>
    <name evidence="7" type="ORF">CVV65_10125</name>
</gene>
<dbReference type="AlphaFoldDB" id="A0A2K8N8U1"/>
<keyword evidence="8" id="KW-1185">Reference proteome</keyword>
<accession>A0A2K8N8U1</accession>
<evidence type="ECO:0000313" key="8">
    <source>
        <dbReference type="Proteomes" id="UP000231932"/>
    </source>
</evidence>
<dbReference type="PANTHER" id="PTHR30482">
    <property type="entry name" value="HIGH-AFFINITY BRANCHED-CHAIN AMINO ACID TRANSPORT SYSTEM PERMEASE"/>
    <property type="match status" value="1"/>
</dbReference>
<dbReference type="PANTHER" id="PTHR30482:SF20">
    <property type="entry name" value="HIGH-AFFINITY BRANCHED-CHAIN AMINO ACID TRANSPORT SYSTEM PERMEASE PROTEIN LIVM"/>
    <property type="match status" value="1"/>
</dbReference>
<evidence type="ECO:0000256" key="4">
    <source>
        <dbReference type="ARBA" id="ARBA00022989"/>
    </source>
</evidence>
<feature type="transmembrane region" description="Helical" evidence="6">
    <location>
        <begin position="73"/>
        <end position="93"/>
    </location>
</feature>
<dbReference type="InterPro" id="IPR001851">
    <property type="entry name" value="ABC_transp_permease"/>
</dbReference>
<dbReference type="GO" id="GO:0015658">
    <property type="term" value="F:branched-chain amino acid transmembrane transporter activity"/>
    <property type="evidence" value="ECO:0007669"/>
    <property type="project" value="InterPro"/>
</dbReference>
<dbReference type="Proteomes" id="UP000231932">
    <property type="component" value="Chromosome"/>
</dbReference>
<feature type="transmembrane region" description="Helical" evidence="6">
    <location>
        <begin position="129"/>
        <end position="145"/>
    </location>
</feature>
<comment type="subcellular location">
    <subcellularLocation>
        <location evidence="1">Cell membrane</location>
        <topology evidence="1">Multi-pass membrane protein</topology>
    </subcellularLocation>
</comment>
<dbReference type="CDD" id="cd06581">
    <property type="entry name" value="TM_PBP1_LivM_like"/>
    <property type="match status" value="1"/>
</dbReference>
<reference evidence="8" key="1">
    <citation type="submission" date="2017-11" db="EMBL/GenBank/DDBJ databases">
        <title>Complete Genome Sequence of Kyrpidia sp. Strain EA-1, a thermophilic, hydrogen-oxidizing Bacterium, isolated from the Azores.</title>
        <authorList>
            <person name="Reiner J.E."/>
            <person name="Lapp C.J."/>
            <person name="Bunk B."/>
            <person name="Gescher J."/>
        </authorList>
    </citation>
    <scope>NUCLEOTIDE SEQUENCE [LARGE SCALE GENOMIC DNA]</scope>
    <source>
        <strain evidence="8">EA-1</strain>
    </source>
</reference>
<feature type="transmembrane region" description="Helical" evidence="6">
    <location>
        <begin position="325"/>
        <end position="347"/>
    </location>
</feature>
<evidence type="ECO:0000256" key="6">
    <source>
        <dbReference type="SAM" id="Phobius"/>
    </source>
</evidence>
<dbReference type="GO" id="GO:0005886">
    <property type="term" value="C:plasma membrane"/>
    <property type="evidence" value="ECO:0007669"/>
    <property type="project" value="UniProtKB-SubCell"/>
</dbReference>
<protein>
    <submittedName>
        <fullName evidence="7">Branched-chain amino acid ABC transporter permease</fullName>
    </submittedName>
</protein>
<feature type="transmembrane region" description="Helical" evidence="6">
    <location>
        <begin position="201"/>
        <end position="221"/>
    </location>
</feature>
<evidence type="ECO:0000256" key="1">
    <source>
        <dbReference type="ARBA" id="ARBA00004651"/>
    </source>
</evidence>
<dbReference type="Pfam" id="PF02653">
    <property type="entry name" value="BPD_transp_2"/>
    <property type="match status" value="1"/>
</dbReference>
<proteinExistence type="predicted"/>
<dbReference type="InterPro" id="IPR043428">
    <property type="entry name" value="LivM-like"/>
</dbReference>
<feature type="transmembrane region" description="Helical" evidence="6">
    <location>
        <begin position="152"/>
        <end position="170"/>
    </location>
</feature>
<dbReference type="EMBL" id="CP024955">
    <property type="protein sequence ID" value="ATY85237.1"/>
    <property type="molecule type" value="Genomic_DNA"/>
</dbReference>
<evidence type="ECO:0000256" key="3">
    <source>
        <dbReference type="ARBA" id="ARBA00022692"/>
    </source>
</evidence>
<sequence length="368" mass="38841">MGAESGGRLYLQRVSRCHCFRSAHCGAHFPAARHSNEGSGGKGVKEGVKRWLGVAVAVLCVGASLYVQNLYILNVLILAVISAVLAVSVNLLVGYTGQMSLGQAGFYGIGAYTVAVLTTTYQWGYWPSFVMACLMPAVAGFLLGLPTTRLRGHFLAIATLGFGVIANVVLNNWTALTNGPSGIRGIPSPELFGVSLQYPNFFLAFALACLALIVGLVDILVRSSIGRAWKCIRGDEISALTSGIHVHRYKLLVFSLSGAIAGLAGALYAGAINFVSPDVFDLNQSIMILITAIIGGVGTLFGPLVGAALLSFIGELLRSLGGLRLVIFGALLVAVIVFMPEGVYPVLFTGFRRNRLPVSKARARRPAA</sequence>
<dbReference type="KEGG" id="kyr:CVV65_10125"/>
<feature type="transmembrane region" description="Helical" evidence="6">
    <location>
        <begin position="51"/>
        <end position="67"/>
    </location>
</feature>
<organism evidence="7 8">
    <name type="scientific">Kyrpidia spormannii</name>
    <dbReference type="NCBI Taxonomy" id="2055160"/>
    <lineage>
        <taxon>Bacteria</taxon>
        <taxon>Bacillati</taxon>
        <taxon>Bacillota</taxon>
        <taxon>Bacilli</taxon>
        <taxon>Bacillales</taxon>
        <taxon>Alicyclobacillaceae</taxon>
        <taxon>Kyrpidia</taxon>
    </lineage>
</organism>
<evidence type="ECO:0000256" key="5">
    <source>
        <dbReference type="ARBA" id="ARBA00023136"/>
    </source>
</evidence>
<feature type="transmembrane region" description="Helical" evidence="6">
    <location>
        <begin position="105"/>
        <end position="123"/>
    </location>
</feature>
<keyword evidence="2" id="KW-1003">Cell membrane</keyword>
<feature type="transmembrane region" description="Helical" evidence="6">
    <location>
        <begin position="251"/>
        <end position="274"/>
    </location>
</feature>
<name>A0A2K8N8U1_9BACL</name>
<evidence type="ECO:0000256" key="2">
    <source>
        <dbReference type="ARBA" id="ARBA00022475"/>
    </source>
</evidence>